<evidence type="ECO:0000313" key="3">
    <source>
        <dbReference type="EMBL" id="EFX87349.1"/>
    </source>
</evidence>
<dbReference type="Gene3D" id="3.30.200.20">
    <property type="entry name" value="Phosphorylase Kinase, domain 1"/>
    <property type="match status" value="1"/>
</dbReference>
<dbReference type="InterPro" id="IPR011009">
    <property type="entry name" value="Kinase-like_dom_sf"/>
</dbReference>
<name>E9G0T1_DAPPU</name>
<dbReference type="PROSITE" id="PS50011">
    <property type="entry name" value="PROTEIN_KINASE_DOM"/>
    <property type="match status" value="1"/>
</dbReference>
<keyword evidence="4" id="KW-1185">Reference proteome</keyword>
<dbReference type="Proteomes" id="UP000000305">
    <property type="component" value="Unassembled WGS sequence"/>
</dbReference>
<dbReference type="InterPro" id="IPR001245">
    <property type="entry name" value="Ser-Thr/Tyr_kinase_cat_dom"/>
</dbReference>
<sequence length="247" mass="27443">MLELQKKIQELEISFQVDRAKQAVPPSGIKSQQVVIDKSISAAISTGARSRTLCVPEKNPSISSSVSSKILNEIDLLQVRLSNVIASTGAVVVNRRHIGKITDNYQEPIGRGKFGQVFKGTWYGRKAAVKEIRSPWRCSTVVEARSFAKMIHREVEAFSAVQHRNIIGLLGPCMDNGSSDGETSIRVSIIFESYLFDYLFGGLAKNSKFKLDVNQMMLIARHLTARLSIYCIPLSRSRAVQLWSTVT</sequence>
<dbReference type="PANTHER" id="PTHR47975">
    <property type="entry name" value="S-LOCUS LECTIN KINASE FAMILY PROTEIN"/>
    <property type="match status" value="1"/>
</dbReference>
<dbReference type="InParanoid" id="E9G0T1"/>
<dbReference type="PhylomeDB" id="E9G0T1"/>
<dbReference type="PROSITE" id="PS00107">
    <property type="entry name" value="PROTEIN_KINASE_ATP"/>
    <property type="match status" value="1"/>
</dbReference>
<dbReference type="KEGG" id="dpx:DAPPUDRAFT_312417"/>
<organism evidence="3 4">
    <name type="scientific">Daphnia pulex</name>
    <name type="common">Water flea</name>
    <dbReference type="NCBI Taxonomy" id="6669"/>
    <lineage>
        <taxon>Eukaryota</taxon>
        <taxon>Metazoa</taxon>
        <taxon>Ecdysozoa</taxon>
        <taxon>Arthropoda</taxon>
        <taxon>Crustacea</taxon>
        <taxon>Branchiopoda</taxon>
        <taxon>Diplostraca</taxon>
        <taxon>Cladocera</taxon>
        <taxon>Anomopoda</taxon>
        <taxon>Daphniidae</taxon>
        <taxon>Daphnia</taxon>
    </lineage>
</organism>
<dbReference type="Pfam" id="PF07714">
    <property type="entry name" value="PK_Tyr_Ser-Thr"/>
    <property type="match status" value="1"/>
</dbReference>
<evidence type="ECO:0000256" key="1">
    <source>
        <dbReference type="PROSITE-ProRule" id="PRU10141"/>
    </source>
</evidence>
<gene>
    <name evidence="3" type="ORF">DAPPUDRAFT_312417</name>
</gene>
<keyword evidence="1" id="KW-0547">Nucleotide-binding</keyword>
<keyword evidence="1" id="KW-0067">ATP-binding</keyword>
<reference evidence="3 4" key="1">
    <citation type="journal article" date="2011" name="Science">
        <title>The ecoresponsive genome of Daphnia pulex.</title>
        <authorList>
            <person name="Colbourne J.K."/>
            <person name="Pfrender M.E."/>
            <person name="Gilbert D."/>
            <person name="Thomas W.K."/>
            <person name="Tucker A."/>
            <person name="Oakley T.H."/>
            <person name="Tokishita S."/>
            <person name="Aerts A."/>
            <person name="Arnold G.J."/>
            <person name="Basu M.K."/>
            <person name="Bauer D.J."/>
            <person name="Caceres C.E."/>
            <person name="Carmel L."/>
            <person name="Casola C."/>
            <person name="Choi J.H."/>
            <person name="Detter J.C."/>
            <person name="Dong Q."/>
            <person name="Dusheyko S."/>
            <person name="Eads B.D."/>
            <person name="Frohlich T."/>
            <person name="Geiler-Samerotte K.A."/>
            <person name="Gerlach D."/>
            <person name="Hatcher P."/>
            <person name="Jogdeo S."/>
            <person name="Krijgsveld J."/>
            <person name="Kriventseva E.V."/>
            <person name="Kultz D."/>
            <person name="Laforsch C."/>
            <person name="Lindquist E."/>
            <person name="Lopez J."/>
            <person name="Manak J.R."/>
            <person name="Muller J."/>
            <person name="Pangilinan J."/>
            <person name="Patwardhan R.P."/>
            <person name="Pitluck S."/>
            <person name="Pritham E.J."/>
            <person name="Rechtsteiner A."/>
            <person name="Rho M."/>
            <person name="Rogozin I.B."/>
            <person name="Sakarya O."/>
            <person name="Salamov A."/>
            <person name="Schaack S."/>
            <person name="Shapiro H."/>
            <person name="Shiga Y."/>
            <person name="Skalitzky C."/>
            <person name="Smith Z."/>
            <person name="Souvorov A."/>
            <person name="Sung W."/>
            <person name="Tang Z."/>
            <person name="Tsuchiya D."/>
            <person name="Tu H."/>
            <person name="Vos H."/>
            <person name="Wang M."/>
            <person name="Wolf Y.I."/>
            <person name="Yamagata H."/>
            <person name="Yamada T."/>
            <person name="Ye Y."/>
            <person name="Shaw J.R."/>
            <person name="Andrews J."/>
            <person name="Crease T.J."/>
            <person name="Tang H."/>
            <person name="Lucas S.M."/>
            <person name="Robertson H.M."/>
            <person name="Bork P."/>
            <person name="Koonin E.V."/>
            <person name="Zdobnov E.M."/>
            <person name="Grigoriev I.V."/>
            <person name="Lynch M."/>
            <person name="Boore J.L."/>
        </authorList>
    </citation>
    <scope>NUCLEOTIDE SEQUENCE [LARGE SCALE GENOMIC DNA]</scope>
</reference>
<evidence type="ECO:0000259" key="2">
    <source>
        <dbReference type="PROSITE" id="PS50011"/>
    </source>
</evidence>
<dbReference type="EMBL" id="GL732528">
    <property type="protein sequence ID" value="EFX87349.1"/>
    <property type="molecule type" value="Genomic_DNA"/>
</dbReference>
<dbReference type="HOGENOM" id="CLU_1108044_0_0_1"/>
<dbReference type="InterPro" id="IPR017441">
    <property type="entry name" value="Protein_kinase_ATP_BS"/>
</dbReference>
<protein>
    <recommendedName>
        <fullName evidence="2">Protein kinase domain-containing protein</fullName>
    </recommendedName>
</protein>
<dbReference type="GO" id="GO:0005524">
    <property type="term" value="F:ATP binding"/>
    <property type="evidence" value="ECO:0007669"/>
    <property type="project" value="UniProtKB-UniRule"/>
</dbReference>
<dbReference type="SUPFAM" id="SSF56112">
    <property type="entry name" value="Protein kinase-like (PK-like)"/>
    <property type="match status" value="1"/>
</dbReference>
<dbReference type="OrthoDB" id="339325at2759"/>
<evidence type="ECO:0000313" key="4">
    <source>
        <dbReference type="Proteomes" id="UP000000305"/>
    </source>
</evidence>
<proteinExistence type="predicted"/>
<dbReference type="GO" id="GO:0004672">
    <property type="term" value="F:protein kinase activity"/>
    <property type="evidence" value="ECO:0007669"/>
    <property type="project" value="InterPro"/>
</dbReference>
<dbReference type="STRING" id="6669.E9G0T1"/>
<dbReference type="AlphaFoldDB" id="E9G0T1"/>
<feature type="domain" description="Protein kinase" evidence="2">
    <location>
        <begin position="103"/>
        <end position="247"/>
    </location>
</feature>
<dbReference type="InterPro" id="IPR000719">
    <property type="entry name" value="Prot_kinase_dom"/>
</dbReference>
<dbReference type="PANTHER" id="PTHR47975:SF59">
    <property type="entry name" value="PROTEIN KINASE DOMAIN-CONTAINING PROTEIN"/>
    <property type="match status" value="1"/>
</dbReference>
<feature type="binding site" evidence="1">
    <location>
        <position position="130"/>
    </location>
    <ligand>
        <name>ATP</name>
        <dbReference type="ChEBI" id="CHEBI:30616"/>
    </ligand>
</feature>
<accession>E9G0T1</accession>